<sequence>MTNEELFKKLRPIVMLATGVPECLLADQVGPGSMPAPKGAYATITPRQSVSERGQANIVSRNVPGELVEVDVRAQIMCSASVNFYRGEALMYAERLKQANKRPDVSMMLFKSKIGWNSTDAVNNLTSLQSANFEQRAQITIRLMYETSSLPVVNNIQSVEVALENEKARVLETFTVEIDPA</sequence>
<dbReference type="InterPro" id="IPR057087">
    <property type="entry name" value="Gp12-like"/>
</dbReference>
<proteinExistence type="predicted"/>
<protein>
    <recommendedName>
        <fullName evidence="1">Phage neck terminator protein gp12-like domain-containing protein</fullName>
    </recommendedName>
</protein>
<evidence type="ECO:0000313" key="2">
    <source>
        <dbReference type="EMBL" id="TDB67189.1"/>
    </source>
</evidence>
<evidence type="ECO:0000313" key="3">
    <source>
        <dbReference type="Proteomes" id="UP000295254"/>
    </source>
</evidence>
<dbReference type="EMBL" id="RRZK01000005">
    <property type="protein sequence ID" value="TDB67189.1"/>
    <property type="molecule type" value="Genomic_DNA"/>
</dbReference>
<organism evidence="2 3">
    <name type="scientific">Pseudomonas vancouverensis</name>
    <dbReference type="NCBI Taxonomy" id="95300"/>
    <lineage>
        <taxon>Bacteria</taxon>
        <taxon>Pseudomonadati</taxon>
        <taxon>Pseudomonadota</taxon>
        <taxon>Gammaproteobacteria</taxon>
        <taxon>Pseudomonadales</taxon>
        <taxon>Pseudomonadaceae</taxon>
        <taxon>Pseudomonas</taxon>
    </lineage>
</organism>
<feature type="domain" description="Phage neck terminator protein gp12-like" evidence="1">
    <location>
        <begin position="5"/>
        <end position="162"/>
    </location>
</feature>
<dbReference type="Proteomes" id="UP000295254">
    <property type="component" value="Unassembled WGS sequence"/>
</dbReference>
<name>A0A1H2MVD5_PSEVA</name>
<gene>
    <name evidence="2" type="ORF">EIY72_03835</name>
</gene>
<reference evidence="3" key="1">
    <citation type="journal article" date="2019" name="bioRxiv">
        <title>Bacterially produced spermidine induces plant systemic susceptibility to pathogens.</title>
        <authorList>
            <person name="Melnyk R.A."/>
            <person name="Beskrovnaya P.A."/>
            <person name="Liu Z."/>
            <person name="Song Y."/>
            <person name="Haney C.H."/>
        </authorList>
    </citation>
    <scope>NUCLEOTIDE SEQUENCE [LARGE SCALE GENOMIC DNA]</scope>
    <source>
        <strain evidence="3">Dha-51</strain>
    </source>
</reference>
<dbReference type="STRING" id="95300.SAMN05216558_1309"/>
<dbReference type="RefSeq" id="WP_093218196.1">
    <property type="nucleotide sequence ID" value="NZ_LT629803.1"/>
</dbReference>
<dbReference type="OrthoDB" id="6966198at2"/>
<comment type="caution">
    <text evidence="2">The sequence shown here is derived from an EMBL/GenBank/DDBJ whole genome shotgun (WGS) entry which is preliminary data.</text>
</comment>
<dbReference type="NCBIfam" id="NF047498">
    <property type="entry name" value="LIC_12616_fam"/>
    <property type="match status" value="1"/>
</dbReference>
<dbReference type="Pfam" id="PF23961">
    <property type="entry name" value="Phage_tail_terminator_9"/>
    <property type="match status" value="1"/>
</dbReference>
<evidence type="ECO:0000259" key="1">
    <source>
        <dbReference type="Pfam" id="PF23961"/>
    </source>
</evidence>
<keyword evidence="3" id="KW-1185">Reference proteome</keyword>
<accession>A0A1H2MVD5</accession>
<dbReference type="AlphaFoldDB" id="A0A1H2MVD5"/>